<dbReference type="InterPro" id="IPR036388">
    <property type="entry name" value="WH-like_DNA-bd_sf"/>
</dbReference>
<evidence type="ECO:0000259" key="1">
    <source>
        <dbReference type="PROSITE" id="PS51071"/>
    </source>
</evidence>
<name>A0A7W8M5D8_9FIRM</name>
<feature type="domain" description="HTH rpiR-type" evidence="1">
    <location>
        <begin position="1"/>
        <end position="79"/>
    </location>
</feature>
<dbReference type="InterPro" id="IPR000281">
    <property type="entry name" value="HTH_RpiR"/>
</dbReference>
<dbReference type="RefSeq" id="WP_183773008.1">
    <property type="nucleotide sequence ID" value="NZ_CAWVEG010000104.1"/>
</dbReference>
<keyword evidence="2" id="KW-0238">DNA-binding</keyword>
<dbReference type="PANTHER" id="PTHR30514">
    <property type="entry name" value="GLUCOKINASE"/>
    <property type="match status" value="1"/>
</dbReference>
<dbReference type="GO" id="GO:0097367">
    <property type="term" value="F:carbohydrate derivative binding"/>
    <property type="evidence" value="ECO:0007669"/>
    <property type="project" value="InterPro"/>
</dbReference>
<dbReference type="Gene3D" id="1.10.10.10">
    <property type="entry name" value="Winged helix-like DNA-binding domain superfamily/Winged helix DNA-binding domain"/>
    <property type="match status" value="1"/>
</dbReference>
<sequence length="262" mass="30090">MNVLQNLTTFYDQLPIDSTYRNVAGKILENLAEASNATIFELAAITDSSRTTIYRMLQKMGYANYLDFHHDLKQAVNNYTYYNRIIPPSDILDSSDIPSYCSRQVNITSEAIEELLNWGRMEKIVHEVMKAPVVYFFLSHQSAAVNSFQQNLALAGKPNGIYCLYPDQLTAAKEMPEKSIVFMNTIEFAESQDVTEIFKEMKSRKAKIILMSTSESRYEKYADSYFVPLHDGLSILTSLLLEESFFLVVSELLRYHYIENKS</sequence>
<dbReference type="AlphaFoldDB" id="A0A7W8M5D8"/>
<comment type="caution">
    <text evidence="2">The sequence shown here is derived from an EMBL/GenBank/DDBJ whole genome shotgun (WGS) entry which is preliminary data.</text>
</comment>
<dbReference type="InterPro" id="IPR047640">
    <property type="entry name" value="RpiR-like"/>
</dbReference>
<proteinExistence type="predicted"/>
<evidence type="ECO:0000313" key="3">
    <source>
        <dbReference type="Proteomes" id="UP000543642"/>
    </source>
</evidence>
<dbReference type="Proteomes" id="UP000543642">
    <property type="component" value="Unassembled WGS sequence"/>
</dbReference>
<dbReference type="SUPFAM" id="SSF46689">
    <property type="entry name" value="Homeodomain-like"/>
    <property type="match status" value="1"/>
</dbReference>
<accession>A0A7W8M5D8</accession>
<dbReference type="GO" id="GO:0003700">
    <property type="term" value="F:DNA-binding transcription factor activity"/>
    <property type="evidence" value="ECO:0007669"/>
    <property type="project" value="InterPro"/>
</dbReference>
<reference evidence="2 3" key="1">
    <citation type="submission" date="2020-08" db="EMBL/GenBank/DDBJ databases">
        <title>Genomic Encyclopedia of Type Strains, Phase IV (KMG-IV): sequencing the most valuable type-strain genomes for metagenomic binning, comparative biology and taxonomic classification.</title>
        <authorList>
            <person name="Goeker M."/>
        </authorList>
    </citation>
    <scope>NUCLEOTIDE SEQUENCE [LARGE SCALE GENOMIC DNA]</scope>
    <source>
        <strain evidence="2 3">DSM 106146</strain>
    </source>
</reference>
<evidence type="ECO:0000313" key="2">
    <source>
        <dbReference type="EMBL" id="MBB5264427.1"/>
    </source>
</evidence>
<dbReference type="PANTHER" id="PTHR30514:SF1">
    <property type="entry name" value="HTH-TYPE TRANSCRIPTIONAL REGULATOR HEXR-RELATED"/>
    <property type="match status" value="1"/>
</dbReference>
<organism evidence="2 3">
    <name type="scientific">Catenibacillus scindens</name>
    <dbReference type="NCBI Taxonomy" id="673271"/>
    <lineage>
        <taxon>Bacteria</taxon>
        <taxon>Bacillati</taxon>
        <taxon>Bacillota</taxon>
        <taxon>Clostridia</taxon>
        <taxon>Lachnospirales</taxon>
        <taxon>Lachnospiraceae</taxon>
        <taxon>Catenibacillus</taxon>
    </lineage>
</organism>
<protein>
    <submittedName>
        <fullName evidence="2">DNA-binding MurR/RpiR family transcriptional regulator</fullName>
    </submittedName>
</protein>
<keyword evidence="3" id="KW-1185">Reference proteome</keyword>
<gene>
    <name evidence="2" type="ORF">HNP82_001554</name>
</gene>
<dbReference type="EMBL" id="JACHFW010000005">
    <property type="protein sequence ID" value="MBB5264427.1"/>
    <property type="molecule type" value="Genomic_DNA"/>
</dbReference>
<dbReference type="GO" id="GO:0003677">
    <property type="term" value="F:DNA binding"/>
    <property type="evidence" value="ECO:0007669"/>
    <property type="project" value="UniProtKB-KW"/>
</dbReference>
<dbReference type="InterPro" id="IPR009057">
    <property type="entry name" value="Homeodomain-like_sf"/>
</dbReference>
<dbReference type="PROSITE" id="PS51071">
    <property type="entry name" value="HTH_RPIR"/>
    <property type="match status" value="1"/>
</dbReference>